<feature type="transmembrane region" description="Helical" evidence="6">
    <location>
        <begin position="163"/>
        <end position="187"/>
    </location>
</feature>
<dbReference type="Pfam" id="PF20684">
    <property type="entry name" value="Fung_rhodopsin"/>
    <property type="match status" value="1"/>
</dbReference>
<feature type="transmembrane region" description="Helical" evidence="6">
    <location>
        <begin position="50"/>
        <end position="70"/>
    </location>
</feature>
<gene>
    <name evidence="8" type="ORF">FB45DRAFT_939614</name>
</gene>
<comment type="subcellular location">
    <subcellularLocation>
        <location evidence="1">Membrane</location>
        <topology evidence="1">Multi-pass membrane protein</topology>
    </subcellularLocation>
</comment>
<accession>A0AAD7B7F0</accession>
<dbReference type="Proteomes" id="UP001221142">
    <property type="component" value="Unassembled WGS sequence"/>
</dbReference>
<dbReference type="PANTHER" id="PTHR33048:SF19">
    <property type="entry name" value="MEMBRANE PROTEIN PTH11-LIKE, PUTATIVE (AFU_ORTHOLOGUE AFUA_1G14080)-RELATED"/>
    <property type="match status" value="1"/>
</dbReference>
<keyword evidence="2 6" id="KW-0812">Transmembrane</keyword>
<proteinExistence type="inferred from homology"/>
<feature type="transmembrane region" description="Helical" evidence="6">
    <location>
        <begin position="19"/>
        <end position="38"/>
    </location>
</feature>
<dbReference type="EMBL" id="JARKIF010000030">
    <property type="protein sequence ID" value="KAJ7612722.1"/>
    <property type="molecule type" value="Genomic_DNA"/>
</dbReference>
<evidence type="ECO:0000256" key="3">
    <source>
        <dbReference type="ARBA" id="ARBA00022989"/>
    </source>
</evidence>
<keyword evidence="4 6" id="KW-0472">Membrane</keyword>
<dbReference type="GO" id="GO:0016020">
    <property type="term" value="C:membrane"/>
    <property type="evidence" value="ECO:0007669"/>
    <property type="project" value="UniProtKB-SubCell"/>
</dbReference>
<evidence type="ECO:0000313" key="9">
    <source>
        <dbReference type="Proteomes" id="UP001221142"/>
    </source>
</evidence>
<sequence length="348" mass="38720">MSATGPIHAATPTIPQQRILTLVLSPAAVCITYCRLYMRYRHGKLWWDDLWAFCGSCFAIAFVVVFILHIRDPLTNPMTQGAKVATYYFCPETFYSVAWTARISILFTIIRLSFGLLRKVLLGAAGLFFLCWFILCAQVFWVCVPEPTWKLSPLAQCDLGREVAITLIIMDVICDTVLIAAPMHLLWGARLQRSLKLRLIAVFAATAIMTAVSLYHDYTIYLYGGLAEAFAANLQVSVSLMVANLSVIAAFVFRLIRPQEDTTVRTVTGVLTFGGKSPKRARVTTFGGIETIVGGNERDPRLAVQVDISQTNDQVDDWTKGSTTMDAEEQENVEKVELQPLPPNVTRV</sequence>
<comment type="caution">
    <text evidence="8">The sequence shown here is derived from an EMBL/GenBank/DDBJ whole genome shotgun (WGS) entry which is preliminary data.</text>
</comment>
<keyword evidence="3 6" id="KW-1133">Transmembrane helix</keyword>
<keyword evidence="9" id="KW-1185">Reference proteome</keyword>
<dbReference type="InterPro" id="IPR052337">
    <property type="entry name" value="SAT4-like"/>
</dbReference>
<evidence type="ECO:0000256" key="2">
    <source>
        <dbReference type="ARBA" id="ARBA00022692"/>
    </source>
</evidence>
<evidence type="ECO:0000256" key="5">
    <source>
        <dbReference type="ARBA" id="ARBA00038359"/>
    </source>
</evidence>
<feature type="transmembrane region" description="Helical" evidence="6">
    <location>
        <begin position="94"/>
        <end position="114"/>
    </location>
</feature>
<evidence type="ECO:0000259" key="7">
    <source>
        <dbReference type="Pfam" id="PF20684"/>
    </source>
</evidence>
<organism evidence="8 9">
    <name type="scientific">Roridomyces roridus</name>
    <dbReference type="NCBI Taxonomy" id="1738132"/>
    <lineage>
        <taxon>Eukaryota</taxon>
        <taxon>Fungi</taxon>
        <taxon>Dikarya</taxon>
        <taxon>Basidiomycota</taxon>
        <taxon>Agaricomycotina</taxon>
        <taxon>Agaricomycetes</taxon>
        <taxon>Agaricomycetidae</taxon>
        <taxon>Agaricales</taxon>
        <taxon>Marasmiineae</taxon>
        <taxon>Mycenaceae</taxon>
        <taxon>Roridomyces</taxon>
    </lineage>
</organism>
<protein>
    <recommendedName>
        <fullName evidence="7">Rhodopsin domain-containing protein</fullName>
    </recommendedName>
</protein>
<dbReference type="AlphaFoldDB" id="A0AAD7B7F0"/>
<feature type="transmembrane region" description="Helical" evidence="6">
    <location>
        <begin position="236"/>
        <end position="256"/>
    </location>
</feature>
<evidence type="ECO:0000313" key="8">
    <source>
        <dbReference type="EMBL" id="KAJ7612722.1"/>
    </source>
</evidence>
<feature type="transmembrane region" description="Helical" evidence="6">
    <location>
        <begin position="199"/>
        <end position="216"/>
    </location>
</feature>
<dbReference type="PANTHER" id="PTHR33048">
    <property type="entry name" value="PTH11-LIKE INTEGRAL MEMBRANE PROTEIN (AFU_ORTHOLOGUE AFUA_5G11245)"/>
    <property type="match status" value="1"/>
</dbReference>
<dbReference type="InterPro" id="IPR049326">
    <property type="entry name" value="Rhodopsin_dom_fungi"/>
</dbReference>
<feature type="transmembrane region" description="Helical" evidence="6">
    <location>
        <begin position="121"/>
        <end position="143"/>
    </location>
</feature>
<evidence type="ECO:0000256" key="6">
    <source>
        <dbReference type="SAM" id="Phobius"/>
    </source>
</evidence>
<name>A0AAD7B7F0_9AGAR</name>
<evidence type="ECO:0000256" key="4">
    <source>
        <dbReference type="ARBA" id="ARBA00023136"/>
    </source>
</evidence>
<reference evidence="8" key="1">
    <citation type="submission" date="2023-03" db="EMBL/GenBank/DDBJ databases">
        <title>Massive genome expansion in bonnet fungi (Mycena s.s.) driven by repeated elements and novel gene families across ecological guilds.</title>
        <authorList>
            <consortium name="Lawrence Berkeley National Laboratory"/>
            <person name="Harder C.B."/>
            <person name="Miyauchi S."/>
            <person name="Viragh M."/>
            <person name="Kuo A."/>
            <person name="Thoen E."/>
            <person name="Andreopoulos B."/>
            <person name="Lu D."/>
            <person name="Skrede I."/>
            <person name="Drula E."/>
            <person name="Henrissat B."/>
            <person name="Morin E."/>
            <person name="Kohler A."/>
            <person name="Barry K."/>
            <person name="LaButti K."/>
            <person name="Morin E."/>
            <person name="Salamov A."/>
            <person name="Lipzen A."/>
            <person name="Mereny Z."/>
            <person name="Hegedus B."/>
            <person name="Baldrian P."/>
            <person name="Stursova M."/>
            <person name="Weitz H."/>
            <person name="Taylor A."/>
            <person name="Grigoriev I.V."/>
            <person name="Nagy L.G."/>
            <person name="Martin F."/>
            <person name="Kauserud H."/>
        </authorList>
    </citation>
    <scope>NUCLEOTIDE SEQUENCE</scope>
    <source>
        <strain evidence="8">9284</strain>
    </source>
</reference>
<feature type="domain" description="Rhodopsin" evidence="7">
    <location>
        <begin position="35"/>
        <end position="228"/>
    </location>
</feature>
<comment type="similarity">
    <text evidence="5">Belongs to the SAT4 family.</text>
</comment>
<evidence type="ECO:0000256" key="1">
    <source>
        <dbReference type="ARBA" id="ARBA00004141"/>
    </source>
</evidence>